<dbReference type="Pfam" id="PF13976">
    <property type="entry name" value="gag_pre-integrs"/>
    <property type="match status" value="1"/>
</dbReference>
<dbReference type="Gene3D" id="3.30.420.10">
    <property type="entry name" value="Ribonuclease H-like superfamily/Ribonuclease H"/>
    <property type="match status" value="1"/>
</dbReference>
<dbReference type="GO" id="GO:0004519">
    <property type="term" value="F:endonuclease activity"/>
    <property type="evidence" value="ECO:0007669"/>
    <property type="project" value="UniProtKB-KW"/>
</dbReference>
<evidence type="ECO:0000256" key="10">
    <source>
        <dbReference type="ARBA" id="ARBA00023172"/>
    </source>
</evidence>
<dbReference type="InterPro" id="IPR039537">
    <property type="entry name" value="Retrotran_Ty1/copia-like"/>
</dbReference>
<keyword evidence="10" id="KW-0233">DNA recombination</keyword>
<keyword evidence="7" id="KW-0229">DNA integration</keyword>
<dbReference type="GO" id="GO:0006310">
    <property type="term" value="P:DNA recombination"/>
    <property type="evidence" value="ECO:0007669"/>
    <property type="project" value="UniProtKB-KW"/>
</dbReference>
<keyword evidence="6" id="KW-0460">Magnesium</keyword>
<feature type="domain" description="GAG-pre-integrase" evidence="11">
    <location>
        <begin position="31"/>
        <end position="78"/>
    </location>
</feature>
<keyword evidence="5" id="KW-0378">Hydrolase</keyword>
<evidence type="ECO:0000256" key="3">
    <source>
        <dbReference type="ARBA" id="ARBA00022723"/>
    </source>
</evidence>
<dbReference type="EMBL" id="LWDG02000430">
    <property type="protein sequence ID" value="KAE8265742.1"/>
    <property type="molecule type" value="Genomic_DNA"/>
</dbReference>
<dbReference type="PANTHER" id="PTHR42648:SF11">
    <property type="entry name" value="TRANSPOSON TY4-P GAG-POL POLYPROTEIN"/>
    <property type="match status" value="1"/>
</dbReference>
<dbReference type="GO" id="GO:0046872">
    <property type="term" value="F:metal ion binding"/>
    <property type="evidence" value="ECO:0007669"/>
    <property type="project" value="UniProtKB-KW"/>
</dbReference>
<accession>A0A8X7N2L2</accession>
<dbReference type="InterPro" id="IPR036397">
    <property type="entry name" value="RNaseH_sf"/>
</dbReference>
<evidence type="ECO:0000256" key="9">
    <source>
        <dbReference type="ARBA" id="ARBA00022932"/>
    </source>
</evidence>
<dbReference type="AlphaFoldDB" id="A0A8X7N2L2"/>
<dbReference type="GO" id="GO:0003964">
    <property type="term" value="F:RNA-directed DNA polymerase activity"/>
    <property type="evidence" value="ECO:0007669"/>
    <property type="project" value="UniProtKB-KW"/>
</dbReference>
<evidence type="ECO:0000259" key="11">
    <source>
        <dbReference type="Pfam" id="PF13976"/>
    </source>
</evidence>
<dbReference type="GO" id="GO:0016787">
    <property type="term" value="F:hydrolase activity"/>
    <property type="evidence" value="ECO:0007669"/>
    <property type="project" value="UniProtKB-KW"/>
</dbReference>
<keyword evidence="2" id="KW-0540">Nuclease</keyword>
<gene>
    <name evidence="12" type="ORF">A4X09_0g6540</name>
</gene>
<proteinExistence type="predicted"/>
<keyword evidence="13" id="KW-1185">Reference proteome</keyword>
<evidence type="ECO:0000313" key="13">
    <source>
        <dbReference type="Proteomes" id="UP000078113"/>
    </source>
</evidence>
<evidence type="ECO:0000256" key="7">
    <source>
        <dbReference type="ARBA" id="ARBA00022908"/>
    </source>
</evidence>
<keyword evidence="4" id="KW-0255">Endonuclease</keyword>
<dbReference type="GO" id="GO:0003676">
    <property type="term" value="F:nucleic acid binding"/>
    <property type="evidence" value="ECO:0007669"/>
    <property type="project" value="InterPro"/>
</dbReference>
<evidence type="ECO:0000256" key="4">
    <source>
        <dbReference type="ARBA" id="ARBA00022759"/>
    </source>
</evidence>
<dbReference type="PANTHER" id="PTHR42648">
    <property type="entry name" value="TRANSPOSASE, PUTATIVE-RELATED"/>
    <property type="match status" value="1"/>
</dbReference>
<evidence type="ECO:0000256" key="1">
    <source>
        <dbReference type="ARBA" id="ARBA00022695"/>
    </source>
</evidence>
<evidence type="ECO:0000256" key="5">
    <source>
        <dbReference type="ARBA" id="ARBA00022801"/>
    </source>
</evidence>
<keyword evidence="1" id="KW-0548">Nucleotidyltransferase</keyword>
<reference evidence="12" key="1">
    <citation type="submission" date="2016-04" db="EMBL/GenBank/DDBJ databases">
        <authorList>
            <person name="Nguyen H.D."/>
            <person name="Samba Siva P."/>
            <person name="Cullis J."/>
            <person name="Levesque C.A."/>
            <person name="Hambleton S."/>
        </authorList>
    </citation>
    <scope>NUCLEOTIDE SEQUENCE</scope>
    <source>
        <strain evidence="12">DAOMC 236422</strain>
    </source>
</reference>
<keyword evidence="9" id="KW-0239">DNA-directed DNA polymerase</keyword>
<reference evidence="12" key="2">
    <citation type="journal article" date="2019" name="IMA Fungus">
        <title>Genome sequencing and comparison of five Tilletia species to identify candidate genes for the detection of regulated species infecting wheat.</title>
        <authorList>
            <person name="Nguyen H.D.T."/>
            <person name="Sultana T."/>
            <person name="Kesanakurti P."/>
            <person name="Hambleton S."/>
        </authorList>
    </citation>
    <scope>NUCLEOTIDE SEQUENCE</scope>
    <source>
        <strain evidence="12">DAOMC 236422</strain>
    </source>
</reference>
<keyword evidence="8" id="KW-0695">RNA-directed DNA polymerase</keyword>
<evidence type="ECO:0000313" key="12">
    <source>
        <dbReference type="EMBL" id="KAE8265742.1"/>
    </source>
</evidence>
<evidence type="ECO:0000256" key="8">
    <source>
        <dbReference type="ARBA" id="ARBA00022918"/>
    </source>
</evidence>
<dbReference type="GO" id="GO:0003887">
    <property type="term" value="F:DNA-directed DNA polymerase activity"/>
    <property type="evidence" value="ECO:0007669"/>
    <property type="project" value="UniProtKB-KW"/>
</dbReference>
<comment type="caution">
    <text evidence="12">The sequence shown here is derived from an EMBL/GenBank/DDBJ whole genome shotgun (WGS) entry which is preliminary data.</text>
</comment>
<dbReference type="SUPFAM" id="SSF53098">
    <property type="entry name" value="Ribonuclease H-like"/>
    <property type="match status" value="1"/>
</dbReference>
<dbReference type="Proteomes" id="UP000078113">
    <property type="component" value="Unassembled WGS sequence"/>
</dbReference>
<keyword evidence="9" id="KW-0808">Transferase</keyword>
<name>A0A8X7N2L2_9BASI</name>
<dbReference type="GO" id="GO:0015074">
    <property type="term" value="P:DNA integration"/>
    <property type="evidence" value="ECO:0007669"/>
    <property type="project" value="UniProtKB-KW"/>
</dbReference>
<dbReference type="InterPro" id="IPR025724">
    <property type="entry name" value="GAG-pre-integrase_dom"/>
</dbReference>
<evidence type="ECO:0000256" key="2">
    <source>
        <dbReference type="ARBA" id="ARBA00022722"/>
    </source>
</evidence>
<organism evidence="12 13">
    <name type="scientific">Tilletia walkeri</name>
    <dbReference type="NCBI Taxonomy" id="117179"/>
    <lineage>
        <taxon>Eukaryota</taxon>
        <taxon>Fungi</taxon>
        <taxon>Dikarya</taxon>
        <taxon>Basidiomycota</taxon>
        <taxon>Ustilaginomycotina</taxon>
        <taxon>Exobasidiomycetes</taxon>
        <taxon>Tilletiales</taxon>
        <taxon>Tilletiaceae</taxon>
        <taxon>Tilletia</taxon>
    </lineage>
</organism>
<sequence>MPAVVRGGSWVARLHTIQDIAAFVKGGPEVDSVAVHAHHCLGHVKDKVLKTAAGSGLIPGLPKNLGDIGFCSACAQGKLARTPHQRLCPNERATRAMELIHIDTFGPERMQDSVSLGGFKYGLVFVDDRAFPVPISRVRSDGALEFKSPELHDFWLERGATHEITPRYSPQSNGVA</sequence>
<keyword evidence="3" id="KW-0479">Metal-binding</keyword>
<evidence type="ECO:0000256" key="6">
    <source>
        <dbReference type="ARBA" id="ARBA00022842"/>
    </source>
</evidence>
<dbReference type="InterPro" id="IPR012337">
    <property type="entry name" value="RNaseH-like_sf"/>
</dbReference>
<protein>
    <recommendedName>
        <fullName evidence="11">GAG-pre-integrase domain-containing protein</fullName>
    </recommendedName>
</protein>